<name>A0A9E7A1M4_9HYPH</name>
<organism evidence="1 2">
    <name type="scientific">Ancylobacter polymorphus</name>
    <dbReference type="NCBI Taxonomy" id="223390"/>
    <lineage>
        <taxon>Bacteria</taxon>
        <taxon>Pseudomonadati</taxon>
        <taxon>Pseudomonadota</taxon>
        <taxon>Alphaproteobacteria</taxon>
        <taxon>Hyphomicrobiales</taxon>
        <taxon>Xanthobacteraceae</taxon>
        <taxon>Ancylobacter</taxon>
    </lineage>
</organism>
<evidence type="ECO:0000313" key="1">
    <source>
        <dbReference type="EMBL" id="UOK71470.1"/>
    </source>
</evidence>
<dbReference type="AlphaFoldDB" id="A0A9E7A1M4"/>
<sequence length="60" mass="5983">MIAVILAGLGAQLGAGDLGKALQAFSGDLRASPLHSRLRALGVGLGLVANRGQFGDAVLK</sequence>
<protein>
    <submittedName>
        <fullName evidence="1">Uncharacterized protein</fullName>
    </submittedName>
</protein>
<reference evidence="1" key="1">
    <citation type="submission" date="2021-09" db="EMBL/GenBank/DDBJ databases">
        <title>Network and meta-omics reveal the key degrader and cooperation patterns in an efficient 1,4-dioxane-degrading microbial community.</title>
        <authorList>
            <person name="Dai C."/>
        </authorList>
    </citation>
    <scope>NUCLEOTIDE SEQUENCE</scope>
    <source>
        <strain evidence="1">ZM13</strain>
    </source>
</reference>
<evidence type="ECO:0000313" key="2">
    <source>
        <dbReference type="Proteomes" id="UP000831684"/>
    </source>
</evidence>
<gene>
    <name evidence="1" type="ORF">K9D25_01700</name>
</gene>
<dbReference type="EMBL" id="CP083239">
    <property type="protein sequence ID" value="UOK71470.1"/>
    <property type="molecule type" value="Genomic_DNA"/>
</dbReference>
<dbReference type="KEGG" id="apol:K9D25_01700"/>
<dbReference type="RefSeq" id="WP_244378652.1">
    <property type="nucleotide sequence ID" value="NZ_CP083239.1"/>
</dbReference>
<proteinExistence type="predicted"/>
<dbReference type="Proteomes" id="UP000831684">
    <property type="component" value="Chromosome"/>
</dbReference>
<accession>A0A9E7A1M4</accession>